<dbReference type="EMBL" id="CP002691">
    <property type="protein sequence ID" value="AEE54270.1"/>
    <property type="molecule type" value="Genomic_DNA"/>
</dbReference>
<dbReference type="Pfam" id="PF12706">
    <property type="entry name" value="Lactamase_B_2"/>
    <property type="match status" value="1"/>
</dbReference>
<dbReference type="OrthoDB" id="9805728at2"/>
<sequence>MFVLLLILALFIGLGLLFPQLPQFGKAPTGERLQRIKQSPHYQGGAFVNESPTPTFTEGHSFGGVLYSFLFAKKTDLTPKETIPSAFTDLHQLPADVDVLVWFGHSAYFLQIGSLKFLVDPVFSGNASPIPGSNKAFKGSDVYAVKDLPAIDYLLITHDHYDHLDYQTIKDLNNKLQYVVCGLGVGAHLERWGYPAERIIEKDWNESLVLEKGMTLHTLPTRHFSGRSFKRNNTLWLSFLLETPNGKIYLGGDSGYGEHFAKIGDQFGPIDLAILENGQYNPAWHAIHCLPEETLKAAKALQAKRLMPVHSSKFALAMHAWYEPLTEITRLNAAYHVPLVTPLIGECVNLKETGHAFREWWKTLHSID</sequence>
<dbReference type="Gene3D" id="3.60.15.10">
    <property type="entry name" value="Ribonuclease Z/Hydroxyacylglutathione hydrolase-like"/>
    <property type="match status" value="1"/>
</dbReference>
<evidence type="ECO:0000259" key="1">
    <source>
        <dbReference type="Pfam" id="PF12706"/>
    </source>
</evidence>
<keyword evidence="2" id="KW-0378">Hydrolase</keyword>
<dbReference type="GO" id="GO:0005737">
    <property type="term" value="C:cytoplasm"/>
    <property type="evidence" value="ECO:0007669"/>
    <property type="project" value="TreeGrafter"/>
</dbReference>
<evidence type="ECO:0000313" key="2">
    <source>
        <dbReference type="EMBL" id="AEE54270.1"/>
    </source>
</evidence>
<dbReference type="KEGG" id="hhy:Halhy_6453"/>
<dbReference type="Proteomes" id="UP000008461">
    <property type="component" value="Chromosome"/>
</dbReference>
<dbReference type="PANTHER" id="PTHR15032">
    <property type="entry name" value="N-ACYL-PHOSPHATIDYLETHANOLAMINE-HYDROLYZING PHOSPHOLIPASE D"/>
    <property type="match status" value="1"/>
</dbReference>
<dbReference type="InterPro" id="IPR001279">
    <property type="entry name" value="Metallo-B-lactamas"/>
</dbReference>
<name>F4KR83_HALH1</name>
<gene>
    <name evidence="2" type="ordered locus">Halhy_6453</name>
</gene>
<dbReference type="HOGENOM" id="CLU_020884_0_2_10"/>
<accession>F4KR83</accession>
<reference key="2">
    <citation type="submission" date="2011-04" db="EMBL/GenBank/DDBJ databases">
        <title>Complete sequence of chromosome of Haliscomenobacter hydrossis DSM 1100.</title>
        <authorList>
            <consortium name="US DOE Joint Genome Institute (JGI-PGF)"/>
            <person name="Lucas S."/>
            <person name="Han J."/>
            <person name="Lapidus A."/>
            <person name="Bruce D."/>
            <person name="Goodwin L."/>
            <person name="Pitluck S."/>
            <person name="Peters L."/>
            <person name="Kyrpides N."/>
            <person name="Mavromatis K."/>
            <person name="Ivanova N."/>
            <person name="Ovchinnikova G."/>
            <person name="Pagani I."/>
            <person name="Daligault H."/>
            <person name="Detter J.C."/>
            <person name="Han C."/>
            <person name="Land M."/>
            <person name="Hauser L."/>
            <person name="Markowitz V."/>
            <person name="Cheng J.-F."/>
            <person name="Hugenholtz P."/>
            <person name="Woyke T."/>
            <person name="Wu D."/>
            <person name="Verbarg S."/>
            <person name="Frueling A."/>
            <person name="Brambilla E."/>
            <person name="Klenk H.-P."/>
            <person name="Eisen J.A."/>
        </authorList>
    </citation>
    <scope>NUCLEOTIDE SEQUENCE</scope>
    <source>
        <strain>DSM 1100</strain>
    </source>
</reference>
<evidence type="ECO:0000313" key="3">
    <source>
        <dbReference type="Proteomes" id="UP000008461"/>
    </source>
</evidence>
<dbReference type="GO" id="GO:0016787">
    <property type="term" value="F:hydrolase activity"/>
    <property type="evidence" value="ECO:0007669"/>
    <property type="project" value="UniProtKB-KW"/>
</dbReference>
<dbReference type="PANTHER" id="PTHR15032:SF4">
    <property type="entry name" value="N-ACYL-PHOSPHATIDYLETHANOLAMINE-HYDROLYZING PHOSPHOLIPASE D"/>
    <property type="match status" value="1"/>
</dbReference>
<dbReference type="eggNOG" id="COG2220">
    <property type="taxonomic scope" value="Bacteria"/>
</dbReference>
<dbReference type="STRING" id="760192.Halhy_6453"/>
<dbReference type="AlphaFoldDB" id="F4KR83"/>
<proteinExistence type="predicted"/>
<dbReference type="RefSeq" id="WP_013768788.1">
    <property type="nucleotide sequence ID" value="NC_015510.1"/>
</dbReference>
<feature type="domain" description="Metallo-beta-lactamase" evidence="1">
    <location>
        <begin position="117"/>
        <end position="310"/>
    </location>
</feature>
<dbReference type="InterPro" id="IPR036866">
    <property type="entry name" value="RibonucZ/Hydroxyglut_hydro"/>
</dbReference>
<reference evidence="2 3" key="1">
    <citation type="journal article" date="2011" name="Stand. Genomic Sci.">
        <title>Complete genome sequence of Haliscomenobacter hydrossis type strain (O).</title>
        <authorList>
            <consortium name="US DOE Joint Genome Institute (JGI-PGF)"/>
            <person name="Daligault H."/>
            <person name="Lapidus A."/>
            <person name="Zeytun A."/>
            <person name="Nolan M."/>
            <person name="Lucas S."/>
            <person name="Del Rio T.G."/>
            <person name="Tice H."/>
            <person name="Cheng J.F."/>
            <person name="Tapia R."/>
            <person name="Han C."/>
            <person name="Goodwin L."/>
            <person name="Pitluck S."/>
            <person name="Liolios K."/>
            <person name="Pagani I."/>
            <person name="Ivanova N."/>
            <person name="Huntemann M."/>
            <person name="Mavromatis K."/>
            <person name="Mikhailova N."/>
            <person name="Pati A."/>
            <person name="Chen A."/>
            <person name="Palaniappan K."/>
            <person name="Land M."/>
            <person name="Hauser L."/>
            <person name="Brambilla E.M."/>
            <person name="Rohde M."/>
            <person name="Verbarg S."/>
            <person name="Goker M."/>
            <person name="Bristow J."/>
            <person name="Eisen J.A."/>
            <person name="Markowitz V."/>
            <person name="Hugenholtz P."/>
            <person name="Kyrpides N.C."/>
            <person name="Klenk H.P."/>
            <person name="Woyke T."/>
        </authorList>
    </citation>
    <scope>NUCLEOTIDE SEQUENCE [LARGE SCALE GENOMIC DNA]</scope>
    <source>
        <strain evidence="3">ATCC 27775 / DSM 1100 / LMG 10767 / O</strain>
    </source>
</reference>
<protein>
    <submittedName>
        <fullName evidence="2">Zn-dependent hydrolase of the beta-lactamase fold-like protein</fullName>
    </submittedName>
</protein>
<organism evidence="2 3">
    <name type="scientific">Haliscomenobacter hydrossis (strain ATCC 27775 / DSM 1100 / LMG 10767 / O)</name>
    <dbReference type="NCBI Taxonomy" id="760192"/>
    <lineage>
        <taxon>Bacteria</taxon>
        <taxon>Pseudomonadati</taxon>
        <taxon>Bacteroidota</taxon>
        <taxon>Saprospiria</taxon>
        <taxon>Saprospirales</taxon>
        <taxon>Haliscomenobacteraceae</taxon>
        <taxon>Haliscomenobacter</taxon>
    </lineage>
</organism>
<dbReference type="SUPFAM" id="SSF56281">
    <property type="entry name" value="Metallo-hydrolase/oxidoreductase"/>
    <property type="match status" value="1"/>
</dbReference>
<keyword evidence="3" id="KW-1185">Reference proteome</keyword>